<keyword evidence="1" id="KW-1133">Transmembrane helix</keyword>
<name>A0AA40CDL5_9PEZI</name>
<keyword evidence="1" id="KW-0812">Transmembrane</keyword>
<feature type="transmembrane region" description="Helical" evidence="1">
    <location>
        <begin position="60"/>
        <end position="83"/>
    </location>
</feature>
<sequence>MTWLANGPVPIQSRFQISLLSCISGEGRNRDFFSWYVSYCVIIYGVAIDINAWTPTFFSFWSSSCSCSFLVNCTTIPTVAFILPTPCLRPNHIYKRRVFYSC</sequence>
<evidence type="ECO:0000313" key="2">
    <source>
        <dbReference type="EMBL" id="KAK0634567.1"/>
    </source>
</evidence>
<protein>
    <submittedName>
        <fullName evidence="2">Uncharacterized protein</fullName>
    </submittedName>
</protein>
<keyword evidence="3" id="KW-1185">Reference proteome</keyword>
<dbReference type="AlphaFoldDB" id="A0AA40CDL5"/>
<keyword evidence="1" id="KW-0472">Membrane</keyword>
<comment type="caution">
    <text evidence="2">The sequence shown here is derived from an EMBL/GenBank/DDBJ whole genome shotgun (WGS) entry which is preliminary data.</text>
</comment>
<reference evidence="2" key="1">
    <citation type="submission" date="2023-06" db="EMBL/GenBank/DDBJ databases">
        <title>Genome-scale phylogeny and comparative genomics of the fungal order Sordariales.</title>
        <authorList>
            <consortium name="Lawrence Berkeley National Laboratory"/>
            <person name="Hensen N."/>
            <person name="Bonometti L."/>
            <person name="Westerberg I."/>
            <person name="Brannstrom I.O."/>
            <person name="Guillou S."/>
            <person name="Cros-Aarteil S."/>
            <person name="Calhoun S."/>
            <person name="Haridas S."/>
            <person name="Kuo A."/>
            <person name="Mondo S."/>
            <person name="Pangilinan J."/>
            <person name="Riley R."/>
            <person name="LaButti K."/>
            <person name="Andreopoulos B."/>
            <person name="Lipzen A."/>
            <person name="Chen C."/>
            <person name="Yanf M."/>
            <person name="Daum C."/>
            <person name="Ng V."/>
            <person name="Clum A."/>
            <person name="Steindorff A."/>
            <person name="Ohm R."/>
            <person name="Martin F."/>
            <person name="Silar P."/>
            <person name="Natvig D."/>
            <person name="Lalanne C."/>
            <person name="Gautier V."/>
            <person name="Ament-velasquez S.L."/>
            <person name="Kruys A."/>
            <person name="Hutchinson M.I."/>
            <person name="Powell A.J."/>
            <person name="Barry K."/>
            <person name="Miller A.N."/>
            <person name="Grigoriev I.V."/>
            <person name="Debuchy R."/>
            <person name="Gladieux P."/>
            <person name="Thoren M.H."/>
            <person name="Johannesson H."/>
        </authorList>
    </citation>
    <scope>NUCLEOTIDE SEQUENCE</scope>
    <source>
        <strain evidence="2">SMH3391-2</strain>
    </source>
</reference>
<gene>
    <name evidence="2" type="ORF">B0T17DRAFT_9643</name>
</gene>
<organism evidence="2 3">
    <name type="scientific">Bombardia bombarda</name>
    <dbReference type="NCBI Taxonomy" id="252184"/>
    <lineage>
        <taxon>Eukaryota</taxon>
        <taxon>Fungi</taxon>
        <taxon>Dikarya</taxon>
        <taxon>Ascomycota</taxon>
        <taxon>Pezizomycotina</taxon>
        <taxon>Sordariomycetes</taxon>
        <taxon>Sordariomycetidae</taxon>
        <taxon>Sordariales</taxon>
        <taxon>Lasiosphaeriaceae</taxon>
        <taxon>Bombardia</taxon>
    </lineage>
</organism>
<evidence type="ECO:0000313" key="3">
    <source>
        <dbReference type="Proteomes" id="UP001174934"/>
    </source>
</evidence>
<evidence type="ECO:0000256" key="1">
    <source>
        <dbReference type="SAM" id="Phobius"/>
    </source>
</evidence>
<dbReference type="EMBL" id="JAULSR010000001">
    <property type="protein sequence ID" value="KAK0634567.1"/>
    <property type="molecule type" value="Genomic_DNA"/>
</dbReference>
<feature type="transmembrane region" description="Helical" evidence="1">
    <location>
        <begin position="33"/>
        <end position="54"/>
    </location>
</feature>
<proteinExistence type="predicted"/>
<dbReference type="Proteomes" id="UP001174934">
    <property type="component" value="Unassembled WGS sequence"/>
</dbReference>
<accession>A0AA40CDL5</accession>